<evidence type="ECO:0000259" key="1">
    <source>
        <dbReference type="SMART" id="SM00827"/>
    </source>
</evidence>
<dbReference type="Proteomes" id="UP000799536">
    <property type="component" value="Unassembled WGS sequence"/>
</dbReference>
<dbReference type="PANTHER" id="PTHR43775:SF50">
    <property type="entry name" value="HIGHLY REDUCING POLYKETIDE SYNTHASE SRDA"/>
    <property type="match status" value="1"/>
</dbReference>
<name>A0A9P4JS37_9PLEO</name>
<sequence length="170" mass="18016">LEGILLEPKETSRLSEAEIAQPACTAVQIAIFELLDDWSIAPSITVNHSSREIGAAYGAGLISAPEAIIAAFYRGLAVKQVAPVGFMLAVGLGVEKVSTFLPHFGEDVVVSCKDSPNSVTLSGTVTGVQVVKEKLETEKLFTAKLCTGKAYHSDHMNAVAPLYEELLTNA</sequence>
<dbReference type="InterPro" id="IPR014043">
    <property type="entry name" value="Acyl_transferase_dom"/>
</dbReference>
<dbReference type="InterPro" id="IPR016036">
    <property type="entry name" value="Malonyl_transacylase_ACP-bd"/>
</dbReference>
<feature type="domain" description="Malonyl-CoA:ACP transacylase (MAT)" evidence="1">
    <location>
        <begin position="1"/>
        <end position="169"/>
    </location>
</feature>
<organism evidence="2 3">
    <name type="scientific">Delitschia confertaspora ATCC 74209</name>
    <dbReference type="NCBI Taxonomy" id="1513339"/>
    <lineage>
        <taxon>Eukaryota</taxon>
        <taxon>Fungi</taxon>
        <taxon>Dikarya</taxon>
        <taxon>Ascomycota</taxon>
        <taxon>Pezizomycotina</taxon>
        <taxon>Dothideomycetes</taxon>
        <taxon>Pleosporomycetidae</taxon>
        <taxon>Pleosporales</taxon>
        <taxon>Delitschiaceae</taxon>
        <taxon>Delitschia</taxon>
    </lineage>
</organism>
<proteinExistence type="predicted"/>
<evidence type="ECO:0000313" key="3">
    <source>
        <dbReference type="Proteomes" id="UP000799536"/>
    </source>
</evidence>
<gene>
    <name evidence="2" type="ORF">GQ43DRAFT_365257</name>
</gene>
<dbReference type="InterPro" id="IPR050091">
    <property type="entry name" value="PKS_NRPS_Biosynth_Enz"/>
</dbReference>
<dbReference type="SMART" id="SM00827">
    <property type="entry name" value="PKS_AT"/>
    <property type="match status" value="1"/>
</dbReference>
<dbReference type="EMBL" id="ML993883">
    <property type="protein sequence ID" value="KAF2204150.1"/>
    <property type="molecule type" value="Genomic_DNA"/>
</dbReference>
<dbReference type="Pfam" id="PF00698">
    <property type="entry name" value="Acyl_transf_1"/>
    <property type="match status" value="1"/>
</dbReference>
<dbReference type="AlphaFoldDB" id="A0A9P4JS37"/>
<feature type="non-terminal residue" evidence="2">
    <location>
        <position position="1"/>
    </location>
</feature>
<dbReference type="GO" id="GO:0004312">
    <property type="term" value="F:fatty acid synthase activity"/>
    <property type="evidence" value="ECO:0007669"/>
    <property type="project" value="TreeGrafter"/>
</dbReference>
<dbReference type="InterPro" id="IPR001227">
    <property type="entry name" value="Ac_transferase_dom_sf"/>
</dbReference>
<dbReference type="GO" id="GO:0006633">
    <property type="term" value="P:fatty acid biosynthetic process"/>
    <property type="evidence" value="ECO:0007669"/>
    <property type="project" value="TreeGrafter"/>
</dbReference>
<accession>A0A9P4JS37</accession>
<keyword evidence="3" id="KW-1185">Reference proteome</keyword>
<dbReference type="OrthoDB" id="3799328at2759"/>
<dbReference type="GO" id="GO:0044550">
    <property type="term" value="P:secondary metabolite biosynthetic process"/>
    <property type="evidence" value="ECO:0007669"/>
    <property type="project" value="TreeGrafter"/>
</dbReference>
<reference evidence="2" key="1">
    <citation type="journal article" date="2020" name="Stud. Mycol.">
        <title>101 Dothideomycetes genomes: a test case for predicting lifestyles and emergence of pathogens.</title>
        <authorList>
            <person name="Haridas S."/>
            <person name="Albert R."/>
            <person name="Binder M."/>
            <person name="Bloem J."/>
            <person name="Labutti K."/>
            <person name="Salamov A."/>
            <person name="Andreopoulos B."/>
            <person name="Baker S."/>
            <person name="Barry K."/>
            <person name="Bills G."/>
            <person name="Bluhm B."/>
            <person name="Cannon C."/>
            <person name="Castanera R."/>
            <person name="Culley D."/>
            <person name="Daum C."/>
            <person name="Ezra D."/>
            <person name="Gonzalez J."/>
            <person name="Henrissat B."/>
            <person name="Kuo A."/>
            <person name="Liang C."/>
            <person name="Lipzen A."/>
            <person name="Lutzoni F."/>
            <person name="Magnuson J."/>
            <person name="Mondo S."/>
            <person name="Nolan M."/>
            <person name="Ohm R."/>
            <person name="Pangilinan J."/>
            <person name="Park H.-J."/>
            <person name="Ramirez L."/>
            <person name="Alfaro M."/>
            <person name="Sun H."/>
            <person name="Tritt A."/>
            <person name="Yoshinaga Y."/>
            <person name="Zwiers L.-H."/>
            <person name="Turgeon B."/>
            <person name="Goodwin S."/>
            <person name="Spatafora J."/>
            <person name="Crous P."/>
            <person name="Grigoriev I."/>
        </authorList>
    </citation>
    <scope>NUCLEOTIDE SEQUENCE</scope>
    <source>
        <strain evidence="2">ATCC 74209</strain>
    </source>
</reference>
<protein>
    <submittedName>
        <fullName evidence="2">FabD/lysophospholipase-like protein</fullName>
    </submittedName>
</protein>
<dbReference type="PANTHER" id="PTHR43775">
    <property type="entry name" value="FATTY ACID SYNTHASE"/>
    <property type="match status" value="1"/>
</dbReference>
<dbReference type="SUPFAM" id="SSF55048">
    <property type="entry name" value="Probable ACP-binding domain of malonyl-CoA ACP transacylase"/>
    <property type="match status" value="1"/>
</dbReference>
<dbReference type="Gene3D" id="3.40.366.10">
    <property type="entry name" value="Malonyl-Coenzyme A Acyl Carrier Protein, domain 2"/>
    <property type="match status" value="1"/>
</dbReference>
<comment type="caution">
    <text evidence="2">The sequence shown here is derived from an EMBL/GenBank/DDBJ whole genome shotgun (WGS) entry which is preliminary data.</text>
</comment>
<dbReference type="InterPro" id="IPR016035">
    <property type="entry name" value="Acyl_Trfase/lysoPLipase"/>
</dbReference>
<evidence type="ECO:0000313" key="2">
    <source>
        <dbReference type="EMBL" id="KAF2204150.1"/>
    </source>
</evidence>
<dbReference type="SUPFAM" id="SSF52151">
    <property type="entry name" value="FabD/lysophospholipase-like"/>
    <property type="match status" value="1"/>
</dbReference>